<keyword evidence="2" id="KW-1133">Transmembrane helix</keyword>
<evidence type="ECO:0008006" key="5">
    <source>
        <dbReference type="Google" id="ProtNLM"/>
    </source>
</evidence>
<dbReference type="EMBL" id="FMHZ01000002">
    <property type="protein sequence ID" value="SCL60722.1"/>
    <property type="molecule type" value="Genomic_DNA"/>
</dbReference>
<feature type="compositionally biased region" description="Basic and acidic residues" evidence="1">
    <location>
        <begin position="10"/>
        <end position="21"/>
    </location>
</feature>
<organism evidence="3 4">
    <name type="scientific">Micromonospora citrea</name>
    <dbReference type="NCBI Taxonomy" id="47855"/>
    <lineage>
        <taxon>Bacteria</taxon>
        <taxon>Bacillati</taxon>
        <taxon>Actinomycetota</taxon>
        <taxon>Actinomycetes</taxon>
        <taxon>Micromonosporales</taxon>
        <taxon>Micromonosporaceae</taxon>
        <taxon>Micromonospora</taxon>
    </lineage>
</organism>
<evidence type="ECO:0000313" key="4">
    <source>
        <dbReference type="Proteomes" id="UP000199001"/>
    </source>
</evidence>
<feature type="region of interest" description="Disordered" evidence="1">
    <location>
        <begin position="138"/>
        <end position="172"/>
    </location>
</feature>
<accession>A0A1C6V2Z1</accession>
<keyword evidence="2" id="KW-0812">Transmembrane</keyword>
<evidence type="ECO:0000256" key="2">
    <source>
        <dbReference type="SAM" id="Phobius"/>
    </source>
</evidence>
<gene>
    <name evidence="3" type="ORF">GA0070606_3321</name>
</gene>
<dbReference type="Proteomes" id="UP000199001">
    <property type="component" value="Unassembled WGS sequence"/>
</dbReference>
<keyword evidence="4" id="KW-1185">Reference proteome</keyword>
<feature type="transmembrane region" description="Helical" evidence="2">
    <location>
        <begin position="107"/>
        <end position="129"/>
    </location>
</feature>
<keyword evidence="2" id="KW-0472">Membrane</keyword>
<name>A0A1C6V2Z1_9ACTN</name>
<sequence>MANYGPPGRGDPEPWRGRQPDEAYGTSAGSYGRGGWDDPHAAYPPPEPRYGAEPYRRDDPGPYRQPPPAYGPAGQPYAPWPDAATPPSPYAGGPTPPPERRRGRGPLVAVLAAVAVLVLGGGAAVYYLLGQGDEAPVATPSEPVPAGTGVPEAPASTPTAAPSAPAPESSADPRFVKAGQCVRNDGPAGGKPKLLISDCGPQTYEVLRRIDGATSGEKDAAAKCAKVAGYTNWYFFDSELDTLDFVLCLKQR</sequence>
<feature type="compositionally biased region" description="Low complexity" evidence="1">
    <location>
        <begin position="151"/>
        <end position="170"/>
    </location>
</feature>
<proteinExistence type="predicted"/>
<dbReference type="AlphaFoldDB" id="A0A1C6V2Z1"/>
<dbReference type="OrthoDB" id="3373390at2"/>
<evidence type="ECO:0000256" key="1">
    <source>
        <dbReference type="SAM" id="MobiDB-lite"/>
    </source>
</evidence>
<feature type="region of interest" description="Disordered" evidence="1">
    <location>
        <begin position="1"/>
        <end position="102"/>
    </location>
</feature>
<protein>
    <recommendedName>
        <fullName evidence="5">Flagellar basal body-associated protein FliL</fullName>
    </recommendedName>
</protein>
<evidence type="ECO:0000313" key="3">
    <source>
        <dbReference type="EMBL" id="SCL60722.1"/>
    </source>
</evidence>
<reference evidence="4" key="1">
    <citation type="submission" date="2016-06" db="EMBL/GenBank/DDBJ databases">
        <authorList>
            <person name="Varghese N."/>
            <person name="Submissions Spin"/>
        </authorList>
    </citation>
    <scope>NUCLEOTIDE SEQUENCE [LARGE SCALE GENOMIC DNA]</scope>
    <source>
        <strain evidence="4">DSM 43903</strain>
    </source>
</reference>
<feature type="compositionally biased region" description="Pro residues" evidence="1">
    <location>
        <begin position="84"/>
        <end position="97"/>
    </location>
</feature>
<dbReference type="STRING" id="47855.GA0070606_3321"/>